<keyword evidence="3" id="KW-1185">Reference proteome</keyword>
<reference evidence="4" key="1">
    <citation type="submission" date="2016-06" db="UniProtKB">
        <authorList>
            <consortium name="WormBaseParasite"/>
        </authorList>
    </citation>
    <scope>IDENTIFICATION</scope>
</reference>
<gene>
    <name evidence="2" type="ORF">ECPE_LOCUS10624</name>
</gene>
<dbReference type="GO" id="GO:0005829">
    <property type="term" value="C:cytosol"/>
    <property type="evidence" value="ECO:0007669"/>
    <property type="project" value="TreeGrafter"/>
</dbReference>
<dbReference type="SUPFAM" id="SSF82185">
    <property type="entry name" value="Histone H3 K4-specific methyltransferase SET7/9 N-terminal domain"/>
    <property type="match status" value="2"/>
</dbReference>
<dbReference type="AlphaFoldDB" id="A0A183AUI9"/>
<name>A0A183AUI9_9TREM</name>
<organism evidence="4">
    <name type="scientific">Echinostoma caproni</name>
    <dbReference type="NCBI Taxonomy" id="27848"/>
    <lineage>
        <taxon>Eukaryota</taxon>
        <taxon>Metazoa</taxon>
        <taxon>Spiralia</taxon>
        <taxon>Lophotrochozoa</taxon>
        <taxon>Platyhelminthes</taxon>
        <taxon>Trematoda</taxon>
        <taxon>Digenea</taxon>
        <taxon>Plagiorchiida</taxon>
        <taxon>Echinostomata</taxon>
        <taxon>Echinostomatoidea</taxon>
        <taxon>Echinostomatidae</taxon>
        <taxon>Echinostoma</taxon>
    </lineage>
</organism>
<reference evidence="2 3" key="2">
    <citation type="submission" date="2018-11" db="EMBL/GenBank/DDBJ databases">
        <authorList>
            <consortium name="Pathogen Informatics"/>
        </authorList>
    </citation>
    <scope>NUCLEOTIDE SEQUENCE [LARGE SCALE GENOMIC DNA]</scope>
    <source>
        <strain evidence="2 3">Egypt</strain>
    </source>
</reference>
<evidence type="ECO:0000313" key="2">
    <source>
        <dbReference type="EMBL" id="VDP87356.1"/>
    </source>
</evidence>
<protein>
    <submittedName>
        <fullName evidence="4">MORN repeat-containing protein 5</fullName>
    </submittedName>
</protein>
<accession>A0A183AUI9</accession>
<dbReference type="OrthoDB" id="48314at2759"/>
<dbReference type="InterPro" id="IPR003409">
    <property type="entry name" value="MORN"/>
</dbReference>
<evidence type="ECO:0000313" key="4">
    <source>
        <dbReference type="WBParaSite" id="ECPE_0001065601-mRNA-1"/>
    </source>
</evidence>
<dbReference type="PANTHER" id="PTHR43215:SF14">
    <property type="entry name" value="RADIAL SPOKE HEAD 1 HOMOLOG"/>
    <property type="match status" value="1"/>
</dbReference>
<proteinExistence type="predicted"/>
<dbReference type="WBParaSite" id="ECPE_0001065601-mRNA-1">
    <property type="protein sequence ID" value="ECPE_0001065601-mRNA-1"/>
    <property type="gene ID" value="ECPE_0001065601"/>
</dbReference>
<dbReference type="Proteomes" id="UP000272942">
    <property type="component" value="Unassembled WGS sequence"/>
</dbReference>
<dbReference type="Pfam" id="PF02493">
    <property type="entry name" value="MORN"/>
    <property type="match status" value="5"/>
</dbReference>
<dbReference type="Gene3D" id="2.20.110.10">
    <property type="entry name" value="Histone H3 K4-specific methyltransferase SET7/9 N-terminal domain"/>
    <property type="match status" value="2"/>
</dbReference>
<dbReference type="PANTHER" id="PTHR43215">
    <property type="entry name" value="RADIAL SPOKE HEAD 1 HOMOLOG"/>
    <property type="match status" value="1"/>
</dbReference>
<dbReference type="SMART" id="SM00698">
    <property type="entry name" value="MORN"/>
    <property type="match status" value="6"/>
</dbReference>
<dbReference type="EMBL" id="UZAN01049392">
    <property type="protein sequence ID" value="VDP87356.1"/>
    <property type="molecule type" value="Genomic_DNA"/>
</dbReference>
<sequence length="281" mass="32320">MTAVIDRQQLFEALSDQRKHTEKHVHHFANHIYFGLVKNGLKDGVGECTTGNAEYFVGNYVDGLRTGCGTQEWASGDIFHGFYRSDKRNGWGIYLHENGEKYEGTFFEDKKHGYGLYVWPDGSQYFGTFYLDKRSGYGILRYSTGSVYEGYFNDDLPEGPGVLWHPLEGIPRADIGYWQHGRLVRLVQTMNMANGFSWTTQFPEYTFYSTVRGEFIGQEQFDRLKRSMSKVQRNHLAHSEVAPGQRIMESGACFGEKMSHSQGDIDYEVMFQEVSELTYTM</sequence>
<evidence type="ECO:0000256" key="1">
    <source>
        <dbReference type="ARBA" id="ARBA00022737"/>
    </source>
</evidence>
<keyword evidence="1" id="KW-0677">Repeat</keyword>
<evidence type="ECO:0000313" key="3">
    <source>
        <dbReference type="Proteomes" id="UP000272942"/>
    </source>
</evidence>